<evidence type="ECO:0000313" key="1">
    <source>
        <dbReference type="EMBL" id="CDZ77859.1"/>
    </source>
</evidence>
<dbReference type="EMBL" id="CCSB01000002">
    <property type="protein sequence ID" value="CDZ77859.1"/>
    <property type="molecule type" value="Genomic_DNA"/>
</dbReference>
<keyword evidence="2" id="KW-1185">Reference proteome</keyword>
<dbReference type="InterPro" id="IPR031618">
    <property type="entry name" value="T4SS_TraI"/>
</dbReference>
<proteinExistence type="predicted"/>
<gene>
    <name evidence="1" type="ORF">BN59_02152</name>
</gene>
<sequence>MFILTVKLLNYVMRKFIPSLLILCLASLVACHRNVEKAPGDTSSLAGLQSMSNNLSTKATRKKNKNKIRETAIKETALSVGAQSGLAWRAKIIDNQLTKLGRRLDMIYDFNAVILEHNVLPPVLLEGRNTLNLADTQTIRISDRTYKIAKQARFVTTPPNWRQYLWMDYKQPDPPSSFLLPKTRREKQVWSYWVEKGWKDGIEQANVILEESVARIKEDFSGMILYRKLLAMNMVSPPFVSHTDLGVTGDASEIHIDDRVLRITALPTLNTNSKEWIAAVSKDENALEHFKNMEKLAQNTKIIITSKAWQPVIAPVN</sequence>
<evidence type="ECO:0000313" key="2">
    <source>
        <dbReference type="Proteomes" id="UP000044071"/>
    </source>
</evidence>
<name>A0A078L1F9_9GAMM</name>
<dbReference type="Proteomes" id="UP000044071">
    <property type="component" value="Unassembled WGS sequence"/>
</dbReference>
<accession>A0A078L1F9</accession>
<evidence type="ECO:0008006" key="3">
    <source>
        <dbReference type="Google" id="ProtNLM"/>
    </source>
</evidence>
<dbReference type="Pfam" id="PF16932">
    <property type="entry name" value="T4SS_TraI"/>
    <property type="match status" value="1"/>
</dbReference>
<dbReference type="STRING" id="1034943.BN59_02152"/>
<dbReference type="PROSITE" id="PS51257">
    <property type="entry name" value="PROKAR_LIPOPROTEIN"/>
    <property type="match status" value="1"/>
</dbReference>
<reference evidence="1 2" key="1">
    <citation type="submission" date="2014-06" db="EMBL/GenBank/DDBJ databases">
        <authorList>
            <person name="Urmite Genomes Urmite Genomes"/>
        </authorList>
    </citation>
    <scope>NUCLEOTIDE SEQUENCE [LARGE SCALE GENOMIC DNA]</scope>
</reference>
<protein>
    <recommendedName>
        <fullName evidence="3">Defect in organelle trafficking lipoprotein DotC</fullName>
    </recommendedName>
</protein>
<dbReference type="eggNOG" id="COG1388">
    <property type="taxonomic scope" value="Bacteria"/>
</dbReference>
<dbReference type="AlphaFoldDB" id="A0A078L1F9"/>
<organism evidence="1 2">
    <name type="scientific">Legionella massiliensis</name>
    <dbReference type="NCBI Taxonomy" id="1034943"/>
    <lineage>
        <taxon>Bacteria</taxon>
        <taxon>Pseudomonadati</taxon>
        <taxon>Pseudomonadota</taxon>
        <taxon>Gammaproteobacteria</taxon>
        <taxon>Legionellales</taxon>
        <taxon>Legionellaceae</taxon>
        <taxon>Legionella</taxon>
    </lineage>
</organism>